<dbReference type="GO" id="GO:0015366">
    <property type="term" value="F:malate:proton symporter activity"/>
    <property type="evidence" value="ECO:0007669"/>
    <property type="project" value="TreeGrafter"/>
</dbReference>
<keyword evidence="4 8" id="KW-0812">Transmembrane</keyword>
<gene>
    <name evidence="9" type="ORF">QV01_05260</name>
</gene>
<dbReference type="Proteomes" id="UP000243558">
    <property type="component" value="Unassembled WGS sequence"/>
</dbReference>
<evidence type="ECO:0000256" key="6">
    <source>
        <dbReference type="ARBA" id="ARBA00022989"/>
    </source>
</evidence>
<feature type="transmembrane region" description="Helical" evidence="8">
    <location>
        <begin position="269"/>
        <end position="286"/>
    </location>
</feature>
<protein>
    <submittedName>
        <fullName evidence="9">C4-dicarboxylate transporter</fullName>
    </submittedName>
</protein>
<keyword evidence="6 8" id="KW-1133">Transmembrane helix</keyword>
<reference evidence="9 10" key="1">
    <citation type="submission" date="2014-11" db="EMBL/GenBank/DDBJ databases">
        <title>Pan-genome of Gallibacterium spp.</title>
        <authorList>
            <person name="Kudirkiene E."/>
            <person name="Bojesen A.M."/>
        </authorList>
    </citation>
    <scope>NUCLEOTIDE SEQUENCE [LARGE SCALE GENOMIC DNA]</scope>
    <source>
        <strain evidence="9 10">F151</strain>
    </source>
</reference>
<comment type="subcellular location">
    <subcellularLocation>
        <location evidence="1">Cell membrane</location>
        <topology evidence="1">Multi-pass membrane protein</topology>
    </subcellularLocation>
</comment>
<evidence type="ECO:0000256" key="8">
    <source>
        <dbReference type="SAM" id="Phobius"/>
    </source>
</evidence>
<feature type="transmembrane region" description="Helical" evidence="8">
    <location>
        <begin position="390"/>
        <end position="411"/>
    </location>
</feature>
<proteinExistence type="predicted"/>
<dbReference type="PANTHER" id="PTHR42865:SF1">
    <property type="entry name" value="AEROBIC C4-DICARBOXYLATE TRANSPORT PROTEIN"/>
    <property type="match status" value="1"/>
</dbReference>
<feature type="transmembrane region" description="Helical" evidence="8">
    <location>
        <begin position="359"/>
        <end position="384"/>
    </location>
</feature>
<keyword evidence="2" id="KW-0813">Transport</keyword>
<keyword evidence="3" id="KW-1003">Cell membrane</keyword>
<dbReference type="NCBIfam" id="NF002461">
    <property type="entry name" value="PRK01663.1"/>
    <property type="match status" value="1"/>
</dbReference>
<dbReference type="FunFam" id="1.10.3860.10:FF:000001">
    <property type="entry name" value="C4-dicarboxylate transport protein"/>
    <property type="match status" value="1"/>
</dbReference>
<dbReference type="InterPro" id="IPR036458">
    <property type="entry name" value="Na:dicarbo_symporter_sf"/>
</dbReference>
<organism evidence="9 10">
    <name type="scientific">Gallibacterium genomosp. 3</name>
    <dbReference type="NCBI Taxonomy" id="505345"/>
    <lineage>
        <taxon>Bacteria</taxon>
        <taxon>Pseudomonadati</taxon>
        <taxon>Pseudomonadota</taxon>
        <taxon>Gammaproteobacteria</taxon>
        <taxon>Pasteurellales</taxon>
        <taxon>Pasteurellaceae</taxon>
        <taxon>Gallibacterium</taxon>
    </lineage>
</organism>
<feature type="transmembrane region" description="Helical" evidence="8">
    <location>
        <begin position="18"/>
        <end position="37"/>
    </location>
</feature>
<feature type="transmembrane region" description="Helical" evidence="8">
    <location>
        <begin position="316"/>
        <end position="347"/>
    </location>
</feature>
<keyword evidence="7 8" id="KW-0472">Membrane</keyword>
<keyword evidence="5" id="KW-0769">Symport</keyword>
<dbReference type="Gene3D" id="1.10.3860.10">
    <property type="entry name" value="Sodium:dicarboxylate symporter"/>
    <property type="match status" value="1"/>
</dbReference>
<dbReference type="GO" id="GO:0015138">
    <property type="term" value="F:fumarate transmembrane transporter activity"/>
    <property type="evidence" value="ECO:0007669"/>
    <property type="project" value="TreeGrafter"/>
</dbReference>
<dbReference type="GO" id="GO:0015141">
    <property type="term" value="F:succinate transmembrane transporter activity"/>
    <property type="evidence" value="ECO:0007669"/>
    <property type="project" value="TreeGrafter"/>
</dbReference>
<keyword evidence="10" id="KW-1185">Reference proteome</keyword>
<sequence length="427" mass="45921">MNYVREHKMNKKPFYKELYFQVLIGILAGIALGYFAPDVAVKFKPLGDAFIKLIAMIIGPIIFCTIVVGIAGMKDMRELGQVGGKALIYFFVMSFIALAFGLIWGHIVQPGIGFNVDPATLNTSSLTKYTDGAKNVNLTDFAMNIIPSTFAGAFSSGNVLAILLVSILFGCSLSVIGEKGKPVYNFIDSVSKVFFHNVHLISKLSSIGAFGAITYTIGAYGLQSLIPLAKFILGFYVLLILFVIVVYGLIAKICGVSLISYLRFIKEELLIILGTGSSSVVLPHIMEKLERLGCPKSVIALVVPSGYSFNLNGTNLYMTMAIIFIAQATNTELSITNQIILLVVAMLTSKGAAGVTGAAFVMLTSTLIVLPVVPVAGMVLILGIHRFVGTGLAIVNLIGNGIAAIVVSVWNKSFNREMMKKTFSEEL</sequence>
<evidence type="ECO:0000256" key="4">
    <source>
        <dbReference type="ARBA" id="ARBA00022692"/>
    </source>
</evidence>
<feature type="transmembrane region" description="Helical" evidence="8">
    <location>
        <begin position="86"/>
        <end position="107"/>
    </location>
</feature>
<feature type="transmembrane region" description="Helical" evidence="8">
    <location>
        <begin position="159"/>
        <end position="177"/>
    </location>
</feature>
<evidence type="ECO:0000256" key="3">
    <source>
        <dbReference type="ARBA" id="ARBA00022475"/>
    </source>
</evidence>
<dbReference type="GO" id="GO:0070778">
    <property type="term" value="P:L-aspartate transmembrane transport"/>
    <property type="evidence" value="ECO:0007669"/>
    <property type="project" value="TreeGrafter"/>
</dbReference>
<evidence type="ECO:0000256" key="7">
    <source>
        <dbReference type="ARBA" id="ARBA00023136"/>
    </source>
</evidence>
<dbReference type="InterPro" id="IPR001991">
    <property type="entry name" value="Na-dicarboxylate_symporter"/>
</dbReference>
<accession>A0A1A7NPY6</accession>
<dbReference type="Pfam" id="PF00375">
    <property type="entry name" value="SDF"/>
    <property type="match status" value="1"/>
</dbReference>
<evidence type="ECO:0000256" key="5">
    <source>
        <dbReference type="ARBA" id="ARBA00022847"/>
    </source>
</evidence>
<feature type="transmembrane region" description="Helical" evidence="8">
    <location>
        <begin position="198"/>
        <end position="221"/>
    </location>
</feature>
<evidence type="ECO:0000313" key="10">
    <source>
        <dbReference type="Proteomes" id="UP000243558"/>
    </source>
</evidence>
<feature type="transmembrane region" description="Helical" evidence="8">
    <location>
        <begin position="233"/>
        <end position="262"/>
    </location>
</feature>
<dbReference type="GO" id="GO:0005886">
    <property type="term" value="C:plasma membrane"/>
    <property type="evidence" value="ECO:0007669"/>
    <property type="project" value="UniProtKB-SubCell"/>
</dbReference>
<dbReference type="SUPFAM" id="SSF118215">
    <property type="entry name" value="Proton glutamate symport protein"/>
    <property type="match status" value="1"/>
</dbReference>
<dbReference type="PRINTS" id="PR00173">
    <property type="entry name" value="EDTRNSPORT"/>
</dbReference>
<comment type="caution">
    <text evidence="9">The sequence shown here is derived from an EMBL/GenBank/DDBJ whole genome shotgun (WGS) entry which is preliminary data.</text>
</comment>
<evidence type="ECO:0000256" key="2">
    <source>
        <dbReference type="ARBA" id="ARBA00022448"/>
    </source>
</evidence>
<evidence type="ECO:0000256" key="1">
    <source>
        <dbReference type="ARBA" id="ARBA00004651"/>
    </source>
</evidence>
<dbReference type="EMBL" id="JTJM01000021">
    <property type="protein sequence ID" value="OBW92262.1"/>
    <property type="molecule type" value="Genomic_DNA"/>
</dbReference>
<evidence type="ECO:0000313" key="9">
    <source>
        <dbReference type="EMBL" id="OBW92262.1"/>
    </source>
</evidence>
<name>A0A1A7NPY6_9PAST</name>
<feature type="transmembrane region" description="Helical" evidence="8">
    <location>
        <begin position="49"/>
        <end position="74"/>
    </location>
</feature>
<dbReference type="AlphaFoldDB" id="A0A1A7NPY6"/>
<dbReference type="PANTHER" id="PTHR42865">
    <property type="entry name" value="PROTON/GLUTAMATE-ASPARTATE SYMPORTER"/>
    <property type="match status" value="1"/>
</dbReference>